<organism evidence="1 2">
    <name type="scientific">Eumeta variegata</name>
    <name type="common">Bagworm moth</name>
    <name type="synonym">Eumeta japonica</name>
    <dbReference type="NCBI Taxonomy" id="151549"/>
    <lineage>
        <taxon>Eukaryota</taxon>
        <taxon>Metazoa</taxon>
        <taxon>Ecdysozoa</taxon>
        <taxon>Arthropoda</taxon>
        <taxon>Hexapoda</taxon>
        <taxon>Insecta</taxon>
        <taxon>Pterygota</taxon>
        <taxon>Neoptera</taxon>
        <taxon>Endopterygota</taxon>
        <taxon>Lepidoptera</taxon>
        <taxon>Glossata</taxon>
        <taxon>Ditrysia</taxon>
        <taxon>Tineoidea</taxon>
        <taxon>Psychidae</taxon>
        <taxon>Oiketicinae</taxon>
        <taxon>Eumeta</taxon>
    </lineage>
</organism>
<dbReference type="AlphaFoldDB" id="A0A4C2A198"/>
<sequence length="101" mass="11163">MSLDLSAALCLFPFATRFELYSDGLESRIVLSHNKTPTMKEHDFLMSRIAESRTELLARSRVMQQAFIKIQGRPGALCGGSQVVALPQSAGSQHLLQTSRL</sequence>
<evidence type="ECO:0000313" key="1">
    <source>
        <dbReference type="EMBL" id="GBP92667.1"/>
    </source>
</evidence>
<proteinExistence type="predicted"/>
<reference evidence="1 2" key="1">
    <citation type="journal article" date="2019" name="Commun. Biol.">
        <title>The bagworm genome reveals a unique fibroin gene that provides high tensile strength.</title>
        <authorList>
            <person name="Kono N."/>
            <person name="Nakamura H."/>
            <person name="Ohtoshi R."/>
            <person name="Tomita M."/>
            <person name="Numata K."/>
            <person name="Arakawa K."/>
        </authorList>
    </citation>
    <scope>NUCLEOTIDE SEQUENCE [LARGE SCALE GENOMIC DNA]</scope>
</reference>
<comment type="caution">
    <text evidence="1">The sequence shown here is derived from an EMBL/GenBank/DDBJ whole genome shotgun (WGS) entry which is preliminary data.</text>
</comment>
<dbReference type="EMBL" id="BGZK01002295">
    <property type="protein sequence ID" value="GBP92667.1"/>
    <property type="molecule type" value="Genomic_DNA"/>
</dbReference>
<name>A0A4C2A198_EUMVA</name>
<evidence type="ECO:0000313" key="2">
    <source>
        <dbReference type="Proteomes" id="UP000299102"/>
    </source>
</evidence>
<protein>
    <submittedName>
        <fullName evidence="1">Uncharacterized protein</fullName>
    </submittedName>
</protein>
<keyword evidence="2" id="KW-1185">Reference proteome</keyword>
<dbReference type="Proteomes" id="UP000299102">
    <property type="component" value="Unassembled WGS sequence"/>
</dbReference>
<accession>A0A4C2A198</accession>
<gene>
    <name evidence="1" type="ORF">EVAR_67404_1</name>
</gene>